<sequence length="649" mass="76488">RHVDNHYFPSQSHAQDSQMQSNPFVCQQSHRYVNNHYFPSQSIAQDSQMQRYQNSYNSKTQPSYCGYTQAQSNFGEHEFGTNNYYFNRENHFNRPINSNSCYNSHLGNLSNTSQNANGFGILHQYYNSPSLELQYKNPYADNYPAYKSCPYQNSGCSNIEIGVRMPEMSRYSSDNASPTTHSQYAISNVQSKYDSFRPNVNYTATNFNQNFENPDIYPNNSYPSSTFSSSQNYEQTDTRGDFYDKSCKFNQIMEQACTTPPATSTNTQQNVDNHQVAEISIPDAQLLTEQESSFIEKFLSSIPEDTYINPYTYLDSSNKFLKYDYQNNDFDDYLCLIEDHNSDFCFTYTKKCFDKDYSVERFRSIYIYQKNTITLDQFFNILNESYNKKLDHINGKSKFILLFDEYKAYKIWVIEKFKFQNIEYSRYCTNQFISYKTKSMKEKIQEINLLENFSKTFDAENYSFLKKIFPCFKLLDLIKIKSRKIQHSVYIIKYLQLIICRIESFRFKFFKEINIQNISLKVLYENTEFNEALAVISIIFSRIIYLCDESKEIKMVLEIYNLVYFTRAKLNSLFLKTKTFRLLAYADQFKYNILEEKLDSSNNIIGLEFTKSFKDAPFYHAIERIIDDDSTLISLNARSEAILHDGINK</sequence>
<dbReference type="VEuPathDB" id="MicrosporidiaDB:H312_00526"/>
<dbReference type="OrthoDB" id="10517191at2759"/>
<gene>
    <name evidence="2" type="ORF">H312_00526</name>
</gene>
<feature type="non-terminal residue" evidence="2">
    <location>
        <position position="1"/>
    </location>
</feature>
<name>A0A059F507_9MICR</name>
<feature type="compositionally biased region" description="Polar residues" evidence="1">
    <location>
        <begin position="8"/>
        <end position="21"/>
    </location>
</feature>
<protein>
    <submittedName>
        <fullName evidence="2">Uncharacterized protein</fullName>
    </submittedName>
</protein>
<evidence type="ECO:0000313" key="2">
    <source>
        <dbReference type="EMBL" id="KCZ82044.1"/>
    </source>
</evidence>
<feature type="region of interest" description="Disordered" evidence="1">
    <location>
        <begin position="1"/>
        <end position="21"/>
    </location>
</feature>
<evidence type="ECO:0000313" key="3">
    <source>
        <dbReference type="Proteomes" id="UP000030655"/>
    </source>
</evidence>
<proteinExistence type="predicted"/>
<organism evidence="2 3">
    <name type="scientific">Anncaliia algerae PRA339</name>
    <dbReference type="NCBI Taxonomy" id="1288291"/>
    <lineage>
        <taxon>Eukaryota</taxon>
        <taxon>Fungi</taxon>
        <taxon>Fungi incertae sedis</taxon>
        <taxon>Microsporidia</taxon>
        <taxon>Tubulinosematoidea</taxon>
        <taxon>Tubulinosematidae</taxon>
        <taxon>Anncaliia</taxon>
    </lineage>
</organism>
<dbReference type="Proteomes" id="UP000030655">
    <property type="component" value="Unassembled WGS sequence"/>
</dbReference>
<evidence type="ECO:0000256" key="1">
    <source>
        <dbReference type="SAM" id="MobiDB-lite"/>
    </source>
</evidence>
<reference evidence="3" key="1">
    <citation type="submission" date="2013-02" db="EMBL/GenBank/DDBJ databases">
        <authorList>
            <consortium name="The Broad Institute Genome Sequencing Platform"/>
            <person name="Cuomo C."/>
            <person name="Becnel J."/>
            <person name="Sanscrainte N."/>
            <person name="Walker B."/>
            <person name="Young S.K."/>
            <person name="Zeng Q."/>
            <person name="Gargeya S."/>
            <person name="Fitzgerald M."/>
            <person name="Haas B."/>
            <person name="Abouelleil A."/>
            <person name="Alvarado L."/>
            <person name="Arachchi H.M."/>
            <person name="Berlin A.M."/>
            <person name="Chapman S.B."/>
            <person name="Dewar J."/>
            <person name="Goldberg J."/>
            <person name="Griggs A."/>
            <person name="Gujja S."/>
            <person name="Hansen M."/>
            <person name="Howarth C."/>
            <person name="Imamovic A."/>
            <person name="Larimer J."/>
            <person name="McCowan C."/>
            <person name="Murphy C."/>
            <person name="Neiman D."/>
            <person name="Pearson M."/>
            <person name="Priest M."/>
            <person name="Roberts A."/>
            <person name="Saif S."/>
            <person name="Shea T."/>
            <person name="Sisk P."/>
            <person name="Sykes S."/>
            <person name="Wortman J."/>
            <person name="Nusbaum C."/>
            <person name="Birren B."/>
        </authorList>
    </citation>
    <scope>NUCLEOTIDE SEQUENCE [LARGE SCALE GENOMIC DNA]</scope>
    <source>
        <strain evidence="3">PRA339</strain>
    </source>
</reference>
<keyword evidence="3" id="KW-1185">Reference proteome</keyword>
<dbReference type="AlphaFoldDB" id="A0A059F507"/>
<dbReference type="HOGENOM" id="CLU_422489_0_0_1"/>
<accession>A0A059F507</accession>
<reference evidence="2 3" key="2">
    <citation type="submission" date="2014-03" db="EMBL/GenBank/DDBJ databases">
        <title>The Genome Sequence of Anncaliia algerae insect isolate PRA339.</title>
        <authorList>
            <consortium name="The Broad Institute Genome Sequencing Platform"/>
            <consortium name="The Broad Institute Genome Sequencing Center for Infectious Disease"/>
            <person name="Cuomo C."/>
            <person name="Becnel J."/>
            <person name="Sanscrainte N."/>
            <person name="Walker B."/>
            <person name="Young S.K."/>
            <person name="Zeng Q."/>
            <person name="Gargeya S."/>
            <person name="Fitzgerald M."/>
            <person name="Haas B."/>
            <person name="Abouelleil A."/>
            <person name="Alvarado L."/>
            <person name="Arachchi H.M."/>
            <person name="Berlin A.M."/>
            <person name="Chapman S.B."/>
            <person name="Dewar J."/>
            <person name="Goldberg J."/>
            <person name="Griggs A."/>
            <person name="Gujja S."/>
            <person name="Hansen M."/>
            <person name="Howarth C."/>
            <person name="Imamovic A."/>
            <person name="Larimer J."/>
            <person name="McCowan C."/>
            <person name="Murphy C."/>
            <person name="Neiman D."/>
            <person name="Pearson M."/>
            <person name="Priest M."/>
            <person name="Roberts A."/>
            <person name="Saif S."/>
            <person name="Shea T."/>
            <person name="Sisk P."/>
            <person name="Sykes S."/>
            <person name="Wortman J."/>
            <person name="Nusbaum C."/>
            <person name="Birren B."/>
        </authorList>
    </citation>
    <scope>NUCLEOTIDE SEQUENCE [LARGE SCALE GENOMIC DNA]</scope>
    <source>
        <strain evidence="2 3">PRA339</strain>
    </source>
</reference>
<dbReference type="EMBL" id="KK365133">
    <property type="protein sequence ID" value="KCZ82044.1"/>
    <property type="molecule type" value="Genomic_DNA"/>
</dbReference>